<proteinExistence type="predicted"/>
<protein>
    <recommendedName>
        <fullName evidence="3">Lipoprotein</fullName>
    </recommendedName>
</protein>
<sequence>MNKRIYRIVGLFFLLVIVFSGCGNKEKRLENILTSGDGTWNYIKNNGQGKLIFFDDGTVKVIDRRQEFDATYTINKEGTELKMNDKDSELYTEIKNIKIENDKTIKGDLSQSGQSETIPVNLVK</sequence>
<dbReference type="AlphaFoldDB" id="A0AB73P3Z4"/>
<name>A0AB73P3Z4_ENTFC</name>
<reference evidence="1 2" key="1">
    <citation type="submission" date="2017-05" db="EMBL/GenBank/DDBJ databases">
        <title>The Genome Sequence of Enterococcus faecium 6F2_DIV0138.</title>
        <authorList>
            <consortium name="The Broad Institute Genomics Platform"/>
            <consortium name="The Broad Institute Genomic Center for Infectious Diseases"/>
            <person name="Earl A."/>
            <person name="Manson A."/>
            <person name="Schwartman J."/>
            <person name="Gilmore M."/>
            <person name="Abouelleil A."/>
            <person name="Cao P."/>
            <person name="Chapman S."/>
            <person name="Cusick C."/>
            <person name="Shea T."/>
            <person name="Young S."/>
            <person name="Neafsey D."/>
            <person name="Nusbaum C."/>
            <person name="Birren B."/>
        </authorList>
    </citation>
    <scope>NUCLEOTIDE SEQUENCE [LARGE SCALE GENOMIC DNA]</scope>
    <source>
        <strain evidence="1 2">6F2_DIV0138</strain>
    </source>
</reference>
<dbReference type="Proteomes" id="UP000194737">
    <property type="component" value="Unassembled WGS sequence"/>
</dbReference>
<accession>A0AB73P3Z4</accession>
<evidence type="ECO:0000313" key="2">
    <source>
        <dbReference type="Proteomes" id="UP000194737"/>
    </source>
</evidence>
<comment type="caution">
    <text evidence="1">The sequence shown here is derived from an EMBL/GenBank/DDBJ whole genome shotgun (WGS) entry which is preliminary data.</text>
</comment>
<dbReference type="RefSeq" id="WP_086325257.1">
    <property type="nucleotide sequence ID" value="NZ_NGLB01000004.1"/>
</dbReference>
<evidence type="ECO:0008006" key="3">
    <source>
        <dbReference type="Google" id="ProtNLM"/>
    </source>
</evidence>
<dbReference type="PROSITE" id="PS51257">
    <property type="entry name" value="PROKAR_LIPOPROTEIN"/>
    <property type="match status" value="1"/>
</dbReference>
<organism evidence="1 2">
    <name type="scientific">Enterococcus faecium</name>
    <name type="common">Streptococcus faecium</name>
    <dbReference type="NCBI Taxonomy" id="1352"/>
    <lineage>
        <taxon>Bacteria</taxon>
        <taxon>Bacillati</taxon>
        <taxon>Bacillota</taxon>
        <taxon>Bacilli</taxon>
        <taxon>Lactobacillales</taxon>
        <taxon>Enterococcaceae</taxon>
        <taxon>Enterococcus</taxon>
    </lineage>
</organism>
<dbReference type="EMBL" id="NGLB01000004">
    <property type="protein sequence ID" value="OTN94180.1"/>
    <property type="molecule type" value="Genomic_DNA"/>
</dbReference>
<evidence type="ECO:0000313" key="1">
    <source>
        <dbReference type="EMBL" id="OTN94180.1"/>
    </source>
</evidence>
<gene>
    <name evidence="1" type="ORF">A5804_002854</name>
</gene>